<evidence type="ECO:0000313" key="4">
    <source>
        <dbReference type="Proteomes" id="UP001596289"/>
    </source>
</evidence>
<sequence>MKCGTIELETPLNFKFTLDYFWKDQLAEDNDPRKWPIVLIFPGSAFIQMTEREGEPVALALNAQGYQAAVVQYNLLAQGPIYPNAIDIGLTAIQYVKAHATAINGDPDKIVTLGLSAGAHIVTTMNALSNEPAYLHARQFNVGNLQPAAQILGYPVIDLAMGFPKTTAEALAISPERKLWSAQKLVTAATPPTFIWNTYADAVVPMKNSLVYAEALADHHVPFDCHTFTKGKHGLVLGTIETARFNHPEDIEPRAANWFKLATSWLDEQLDLTHVDF</sequence>
<reference evidence="4" key="1">
    <citation type="journal article" date="2019" name="Int. J. Syst. Evol. Microbiol.">
        <title>The Global Catalogue of Microorganisms (GCM) 10K type strain sequencing project: providing services to taxonomists for standard genome sequencing and annotation.</title>
        <authorList>
            <consortium name="The Broad Institute Genomics Platform"/>
            <consortium name="The Broad Institute Genome Sequencing Center for Infectious Disease"/>
            <person name="Wu L."/>
            <person name="Ma J."/>
        </authorList>
    </citation>
    <scope>NUCLEOTIDE SEQUENCE [LARGE SCALE GENOMIC DNA]</scope>
    <source>
        <strain evidence="4">CCM 8904</strain>
    </source>
</reference>
<proteinExistence type="predicted"/>
<dbReference type="InterPro" id="IPR049492">
    <property type="entry name" value="BD-FAE-like_dom"/>
</dbReference>
<dbReference type="InterPro" id="IPR050300">
    <property type="entry name" value="GDXG_lipolytic_enzyme"/>
</dbReference>
<evidence type="ECO:0000313" key="3">
    <source>
        <dbReference type="EMBL" id="MFC6169376.1"/>
    </source>
</evidence>
<accession>A0ABW1R926</accession>
<organism evidence="3 4">
    <name type="scientific">Loigolactobacillus jiayinensis</name>
    <dbReference type="NCBI Taxonomy" id="2486016"/>
    <lineage>
        <taxon>Bacteria</taxon>
        <taxon>Bacillati</taxon>
        <taxon>Bacillota</taxon>
        <taxon>Bacilli</taxon>
        <taxon>Lactobacillales</taxon>
        <taxon>Lactobacillaceae</taxon>
        <taxon>Loigolactobacillus</taxon>
    </lineage>
</organism>
<dbReference type="Gene3D" id="3.40.50.1820">
    <property type="entry name" value="alpha/beta hydrolase"/>
    <property type="match status" value="1"/>
</dbReference>
<dbReference type="Proteomes" id="UP001596289">
    <property type="component" value="Unassembled WGS sequence"/>
</dbReference>
<dbReference type="PANTHER" id="PTHR48081:SF6">
    <property type="entry name" value="PEPTIDASE S9 PROLYL OLIGOPEPTIDASE CATALYTIC DOMAIN-CONTAINING PROTEIN"/>
    <property type="match status" value="1"/>
</dbReference>
<protein>
    <submittedName>
        <fullName evidence="3">Alpha/beta hydrolase</fullName>
    </submittedName>
</protein>
<dbReference type="GO" id="GO:0016787">
    <property type="term" value="F:hydrolase activity"/>
    <property type="evidence" value="ECO:0007669"/>
    <property type="project" value="UniProtKB-KW"/>
</dbReference>
<dbReference type="EMBL" id="JBHSSL010000018">
    <property type="protein sequence ID" value="MFC6169376.1"/>
    <property type="molecule type" value="Genomic_DNA"/>
</dbReference>
<name>A0ABW1R926_9LACO</name>
<keyword evidence="1 3" id="KW-0378">Hydrolase</keyword>
<dbReference type="InterPro" id="IPR029058">
    <property type="entry name" value="AB_hydrolase_fold"/>
</dbReference>
<evidence type="ECO:0000256" key="1">
    <source>
        <dbReference type="ARBA" id="ARBA00022801"/>
    </source>
</evidence>
<comment type="caution">
    <text evidence="3">The sequence shown here is derived from an EMBL/GenBank/DDBJ whole genome shotgun (WGS) entry which is preliminary data.</text>
</comment>
<dbReference type="PANTHER" id="PTHR48081">
    <property type="entry name" value="AB HYDROLASE SUPERFAMILY PROTEIN C4A8.06C"/>
    <property type="match status" value="1"/>
</dbReference>
<dbReference type="Pfam" id="PF20434">
    <property type="entry name" value="BD-FAE"/>
    <property type="match status" value="1"/>
</dbReference>
<feature type="domain" description="BD-FAE-like" evidence="2">
    <location>
        <begin position="30"/>
        <end position="215"/>
    </location>
</feature>
<evidence type="ECO:0000259" key="2">
    <source>
        <dbReference type="Pfam" id="PF20434"/>
    </source>
</evidence>
<gene>
    <name evidence="3" type="ORF">ACFQGP_02145</name>
</gene>
<dbReference type="RefSeq" id="WP_125553088.1">
    <property type="nucleotide sequence ID" value="NZ_JBHSSL010000018.1"/>
</dbReference>
<dbReference type="SUPFAM" id="SSF53474">
    <property type="entry name" value="alpha/beta-Hydrolases"/>
    <property type="match status" value="1"/>
</dbReference>
<keyword evidence="4" id="KW-1185">Reference proteome</keyword>